<proteinExistence type="predicted"/>
<gene>
    <name evidence="1" type="ORF">DRJ21_00240</name>
</gene>
<comment type="caution">
    <text evidence="1">The sequence shown here is derived from an EMBL/GenBank/DDBJ whole genome shotgun (WGS) entry which is preliminary data.</text>
</comment>
<name>A0A497EVX2_9CREN</name>
<accession>A0A497EVX2</accession>
<dbReference type="EMBL" id="QMQY01000004">
    <property type="protein sequence ID" value="RLE51385.1"/>
    <property type="molecule type" value="Genomic_DNA"/>
</dbReference>
<dbReference type="Proteomes" id="UP000281962">
    <property type="component" value="Unassembled WGS sequence"/>
</dbReference>
<sequence length="225" mass="26303">MSDFDREFEEVISEAIRPMAREAGIENLITMCLFRSIYTANLLEKIRLIFEAFMIILNDREKLDLIDLHESEVEMIKKLYRCCIDLMNIEVETIIFSPIQRLMRAIIPWSFNFNEAKEYLEFWIDHVNIALAPLPLNPEEIKSLRKIYGNSPLWMAVYDLGIQGLLHPTSAKIIVNQFINYSMPIACKIMRELIENVVSPDVWWETLKIHAQSSKTFLGESKNES</sequence>
<organism evidence="1 2">
    <name type="scientific">Thermoproteota archaeon</name>
    <dbReference type="NCBI Taxonomy" id="2056631"/>
    <lineage>
        <taxon>Archaea</taxon>
        <taxon>Thermoproteota</taxon>
    </lineage>
</organism>
<dbReference type="AlphaFoldDB" id="A0A497EVX2"/>
<evidence type="ECO:0000313" key="2">
    <source>
        <dbReference type="Proteomes" id="UP000281962"/>
    </source>
</evidence>
<protein>
    <submittedName>
        <fullName evidence="1">Uncharacterized protein</fullName>
    </submittedName>
</protein>
<reference evidence="1 2" key="1">
    <citation type="submission" date="2018-06" db="EMBL/GenBank/DDBJ databases">
        <title>Extensive metabolic versatility and redundancy in microbially diverse, dynamic hydrothermal sediments.</title>
        <authorList>
            <person name="Dombrowski N."/>
            <person name="Teske A."/>
            <person name="Baker B.J."/>
        </authorList>
    </citation>
    <scope>NUCLEOTIDE SEQUENCE [LARGE SCALE GENOMIC DNA]</scope>
    <source>
        <strain evidence="1">B30_G17</strain>
    </source>
</reference>
<evidence type="ECO:0000313" key="1">
    <source>
        <dbReference type="EMBL" id="RLE51385.1"/>
    </source>
</evidence>